<feature type="region of interest" description="Disordered" evidence="1">
    <location>
        <begin position="167"/>
        <end position="332"/>
    </location>
</feature>
<reference evidence="3" key="1">
    <citation type="submission" date="2009-01" db="EMBL/GenBank/DDBJ databases">
        <title>Complete sequence of Anaeromyxobacter dehalogenans 2CP-1.</title>
        <authorList>
            <consortium name="US DOE Joint Genome Institute"/>
            <person name="Lucas S."/>
            <person name="Copeland A."/>
            <person name="Lapidus A."/>
            <person name="Glavina del Rio T."/>
            <person name="Dalin E."/>
            <person name="Tice H."/>
            <person name="Bruce D."/>
            <person name="Goodwin L."/>
            <person name="Pitluck S."/>
            <person name="Saunders E."/>
            <person name="Brettin T."/>
            <person name="Detter J.C."/>
            <person name="Han C."/>
            <person name="Larimer F."/>
            <person name="Land M."/>
            <person name="Hauser L."/>
            <person name="Kyrpides N."/>
            <person name="Ovchinnikova G."/>
            <person name="Beliaev A.S."/>
            <person name="Richardson P."/>
        </authorList>
    </citation>
    <scope>NUCLEOTIDE SEQUENCE</scope>
    <source>
        <strain evidence="3">2CP-1</strain>
    </source>
</reference>
<dbReference type="InterPro" id="IPR002539">
    <property type="entry name" value="MaoC-like_dom"/>
</dbReference>
<keyword evidence="4" id="KW-1185">Reference proteome</keyword>
<dbReference type="SUPFAM" id="SSF54637">
    <property type="entry name" value="Thioesterase/thiol ester dehydrase-isomerase"/>
    <property type="match status" value="1"/>
</dbReference>
<dbReference type="RefSeq" id="WP_015935212.1">
    <property type="nucleotide sequence ID" value="NC_011891.1"/>
</dbReference>
<evidence type="ECO:0000256" key="1">
    <source>
        <dbReference type="SAM" id="MobiDB-lite"/>
    </source>
</evidence>
<protein>
    <submittedName>
        <fullName evidence="3">MaoC domain protein dehydratase</fullName>
    </submittedName>
</protein>
<feature type="compositionally biased region" description="Basic residues" evidence="1">
    <location>
        <begin position="321"/>
        <end position="332"/>
    </location>
</feature>
<dbReference type="Gene3D" id="3.10.129.10">
    <property type="entry name" value="Hotdog Thioesterase"/>
    <property type="match status" value="1"/>
</dbReference>
<sequence length="332" mass="35148">MTLTARQLYFEAVKVGDELPPLVKPPVDRLQIARYAGAAQDWNPLCIDEVHAKNAGFPSALAPGMLSMGFLGELVMDWVRGARLRRFQARFVKIVWPGDVLTVRGRVVDRRFEEGGRYAVDIETWAENHRGELVVRGLASFQLYYSADDETRQRAGQAPLVVTPAEEEARLAKLSRAQPPRPAPVTGRSLAPPRPLAPPPAPQRPAPPAGARPAPAPAAAPRPPAAAPARPGAAPSRPAQPPRPATQAARPPAPAARPAPGARPASATRAPAAAVKAKRPAAPARPAAKRPAAGNAKGPARPHPAKRPARKEKAAGARARAPGRKPGGKKRR</sequence>
<evidence type="ECO:0000313" key="4">
    <source>
        <dbReference type="Proteomes" id="UP000007089"/>
    </source>
</evidence>
<accession>B8JAJ8</accession>
<feature type="compositionally biased region" description="Low complexity" evidence="1">
    <location>
        <begin position="258"/>
        <end position="299"/>
    </location>
</feature>
<dbReference type="AlphaFoldDB" id="B8JAJ8"/>
<dbReference type="KEGG" id="acp:A2cp1_4180"/>
<evidence type="ECO:0000259" key="2">
    <source>
        <dbReference type="Pfam" id="PF01575"/>
    </source>
</evidence>
<evidence type="ECO:0000313" key="3">
    <source>
        <dbReference type="EMBL" id="ACL67497.1"/>
    </source>
</evidence>
<proteinExistence type="predicted"/>
<dbReference type="EMBL" id="CP001359">
    <property type="protein sequence ID" value="ACL67497.1"/>
    <property type="molecule type" value="Genomic_DNA"/>
</dbReference>
<feature type="compositionally biased region" description="Low complexity" evidence="1">
    <location>
        <begin position="227"/>
        <end position="237"/>
    </location>
</feature>
<dbReference type="InterPro" id="IPR029069">
    <property type="entry name" value="HotDog_dom_sf"/>
</dbReference>
<feature type="domain" description="MaoC-like" evidence="2">
    <location>
        <begin position="26"/>
        <end position="110"/>
    </location>
</feature>
<dbReference type="Pfam" id="PF01575">
    <property type="entry name" value="MaoC_dehydratas"/>
    <property type="match status" value="1"/>
</dbReference>
<gene>
    <name evidence="3" type="ordered locus">A2cp1_4180</name>
</gene>
<organism evidence="3 4">
    <name type="scientific">Anaeromyxobacter dehalogenans (strain ATCC BAA-258 / DSM 21875 / 2CP-1)</name>
    <dbReference type="NCBI Taxonomy" id="455488"/>
    <lineage>
        <taxon>Bacteria</taxon>
        <taxon>Pseudomonadati</taxon>
        <taxon>Myxococcota</taxon>
        <taxon>Myxococcia</taxon>
        <taxon>Myxococcales</taxon>
        <taxon>Cystobacterineae</taxon>
        <taxon>Anaeromyxobacteraceae</taxon>
        <taxon>Anaeromyxobacter</taxon>
    </lineage>
</organism>
<name>B8JAJ8_ANAD2</name>
<dbReference type="Proteomes" id="UP000007089">
    <property type="component" value="Chromosome"/>
</dbReference>
<dbReference type="CDD" id="cd03453">
    <property type="entry name" value="SAV4209_like"/>
    <property type="match status" value="1"/>
</dbReference>
<feature type="compositionally biased region" description="Pro residues" evidence="1">
    <location>
        <begin position="192"/>
        <end position="226"/>
    </location>
</feature>
<dbReference type="HOGENOM" id="CLU_862334_0_0_7"/>